<comment type="cofactor">
    <cofactor evidence="1">
        <name>[4Fe-4S] cluster</name>
        <dbReference type="ChEBI" id="CHEBI:49883"/>
    </cofactor>
</comment>
<dbReference type="Pfam" id="PF06968">
    <property type="entry name" value="BATS"/>
    <property type="match status" value="1"/>
</dbReference>
<accession>A0A2J6WGV0</accession>
<dbReference type="GO" id="GO:0042364">
    <property type="term" value="P:water-soluble vitamin biosynthetic process"/>
    <property type="evidence" value="ECO:0007669"/>
    <property type="project" value="UniProtKB-ARBA"/>
</dbReference>
<dbReference type="PANTHER" id="PTHR43583">
    <property type="entry name" value="2-IMINOACETATE SYNTHASE"/>
    <property type="match status" value="1"/>
</dbReference>
<keyword evidence="3" id="KW-0949">S-adenosyl-L-methionine</keyword>
<dbReference type="Pfam" id="PF04055">
    <property type="entry name" value="Radical_SAM"/>
    <property type="match status" value="1"/>
</dbReference>
<evidence type="ECO:0000256" key="2">
    <source>
        <dbReference type="ARBA" id="ARBA00022485"/>
    </source>
</evidence>
<evidence type="ECO:0000259" key="7">
    <source>
        <dbReference type="PROSITE" id="PS51918"/>
    </source>
</evidence>
<evidence type="ECO:0000256" key="5">
    <source>
        <dbReference type="ARBA" id="ARBA00023004"/>
    </source>
</evidence>
<dbReference type="GO" id="GO:0044272">
    <property type="term" value="P:sulfur compound biosynthetic process"/>
    <property type="evidence" value="ECO:0007669"/>
    <property type="project" value="UniProtKB-ARBA"/>
</dbReference>
<dbReference type="SMART" id="SM00876">
    <property type="entry name" value="BATS"/>
    <property type="match status" value="1"/>
</dbReference>
<dbReference type="AlphaFoldDB" id="A0A2J6WGV0"/>
<dbReference type="Gene3D" id="3.20.20.70">
    <property type="entry name" value="Aldolase class I"/>
    <property type="match status" value="1"/>
</dbReference>
<dbReference type="SFLD" id="SFLDG01081">
    <property type="entry name" value="cleavage_of_the_Ca-Cb_bond_in"/>
    <property type="match status" value="1"/>
</dbReference>
<dbReference type="InterPro" id="IPR024007">
    <property type="entry name" value="FeFe-hyd_mat_HydG"/>
</dbReference>
<dbReference type="SFLD" id="SFLDS00029">
    <property type="entry name" value="Radical_SAM"/>
    <property type="match status" value="1"/>
</dbReference>
<gene>
    <name evidence="8" type="ORF">C0186_06445</name>
</gene>
<keyword evidence="4" id="KW-0479">Metal-binding</keyword>
<name>A0A2J6WGV0_9BACT</name>
<dbReference type="Proteomes" id="UP000242288">
    <property type="component" value="Unassembled WGS sequence"/>
</dbReference>
<dbReference type="InterPro" id="IPR058240">
    <property type="entry name" value="rSAM_sf"/>
</dbReference>
<dbReference type="GO" id="GO:0046872">
    <property type="term" value="F:metal ion binding"/>
    <property type="evidence" value="ECO:0007669"/>
    <property type="project" value="UniProtKB-KW"/>
</dbReference>
<dbReference type="InterPro" id="IPR013785">
    <property type="entry name" value="Aldolase_TIM"/>
</dbReference>
<dbReference type="InterPro" id="IPR010722">
    <property type="entry name" value="BATS_dom"/>
</dbReference>
<organism evidence="8 9">
    <name type="scientific">Thermodesulfovibrio aggregans</name>
    <dbReference type="NCBI Taxonomy" id="86166"/>
    <lineage>
        <taxon>Bacteria</taxon>
        <taxon>Pseudomonadati</taxon>
        <taxon>Nitrospirota</taxon>
        <taxon>Thermodesulfovibrionia</taxon>
        <taxon>Thermodesulfovibrionales</taxon>
        <taxon>Thermodesulfovibrionaceae</taxon>
        <taxon>Thermodesulfovibrio</taxon>
    </lineage>
</organism>
<dbReference type="InterPro" id="IPR007197">
    <property type="entry name" value="rSAM"/>
</dbReference>
<reference evidence="8 9" key="1">
    <citation type="submission" date="2018-01" db="EMBL/GenBank/DDBJ databases">
        <title>Metagenomic assembled genomes from two thermal pools in the Uzon Caldera, Kamchatka, Russia.</title>
        <authorList>
            <person name="Wilkins L."/>
            <person name="Ettinger C."/>
        </authorList>
    </citation>
    <scope>NUCLEOTIDE SEQUENCE [LARGE SCALE GENOMIC DNA]</scope>
    <source>
        <strain evidence="8">ZAV-04</strain>
    </source>
</reference>
<keyword evidence="6" id="KW-0411">Iron-sulfur</keyword>
<evidence type="ECO:0000256" key="4">
    <source>
        <dbReference type="ARBA" id="ARBA00022723"/>
    </source>
</evidence>
<dbReference type="PANTHER" id="PTHR43583:SF2">
    <property type="entry name" value="THIAZOLE BIOSYNTHESIS PROTEIN"/>
    <property type="match status" value="1"/>
</dbReference>
<dbReference type="InterPro" id="IPR034428">
    <property type="entry name" value="ThiH/NoCL/HydG-like"/>
</dbReference>
<evidence type="ECO:0000313" key="8">
    <source>
        <dbReference type="EMBL" id="PMP69613.1"/>
    </source>
</evidence>
<dbReference type="GO" id="GO:0003824">
    <property type="term" value="F:catalytic activity"/>
    <property type="evidence" value="ECO:0007669"/>
    <property type="project" value="InterPro"/>
</dbReference>
<comment type="caution">
    <text evidence="8">The sequence shown here is derived from an EMBL/GenBank/DDBJ whole genome shotgun (WGS) entry which is preliminary data.</text>
</comment>
<keyword evidence="2" id="KW-0004">4Fe-4S</keyword>
<proteinExistence type="predicted"/>
<feature type="domain" description="Radical SAM core" evidence="7">
    <location>
        <begin position="98"/>
        <end position="336"/>
    </location>
</feature>
<protein>
    <submittedName>
        <fullName evidence="8">[FeFe] hydrogenase H-cluster radical SAM maturase HydG</fullName>
    </submittedName>
</protein>
<evidence type="ECO:0000256" key="1">
    <source>
        <dbReference type="ARBA" id="ARBA00001966"/>
    </source>
</evidence>
<evidence type="ECO:0000256" key="6">
    <source>
        <dbReference type="ARBA" id="ARBA00023014"/>
    </source>
</evidence>
<evidence type="ECO:0000256" key="3">
    <source>
        <dbReference type="ARBA" id="ARBA00022691"/>
    </source>
</evidence>
<dbReference type="PROSITE" id="PS51918">
    <property type="entry name" value="RADICAL_SAM"/>
    <property type="match status" value="1"/>
</dbReference>
<dbReference type="SUPFAM" id="SSF102114">
    <property type="entry name" value="Radical SAM enzymes"/>
    <property type="match status" value="1"/>
</dbReference>
<dbReference type="EMBL" id="PNIO01000057">
    <property type="protein sequence ID" value="PMP69613.1"/>
    <property type="molecule type" value="Genomic_DNA"/>
</dbReference>
<sequence>MTAVLTKKEKTWMEKVIKEDEVTKYMDGGKDFINDEEIWEKLIDNSNPEPARIREIIQKSLSIQTLEPDETAALLNVKDPELWQEIFDAAGKVKKKVYDNRIVTFAPLYCGNLCVNNCLYCGFRRDNHVIKRRVLTLDEVRREAEVLAGEIGHKRLIVVYGEHPLTGPEYIRDTIETIYSVRVKTRNGYGQIRRVNVNAAPMSIDDLKMLKEVGIGTYQVFQETYHHETYEKLHPKGTIKAHYQWRLYCHHRALEAGVDDVALGVLFGLYDWRFEVMGLLYHARDLEKQFGIGPHTISFPRLEPAANTPFVQETRYRVSDEDFKKLIAVIRLSVPYTGMILTAREPAHIRREIIASGMITQTDASTRIGIGAYSDRYNEQELERQQFELGDTRSLDEVIRELAEMGMITSFCTAGYRCGRTGERIMTLLRTGKEAVFCKLNAVLTFREWLDDFASPETKAAGEKVIQKELEELRERVPEKVYNKLLEYYGRIQNGERDLYF</sequence>
<dbReference type="CDD" id="cd01335">
    <property type="entry name" value="Radical_SAM"/>
    <property type="match status" value="1"/>
</dbReference>
<dbReference type="SFLD" id="SFLDG01060">
    <property type="entry name" value="BATS_domain_containing"/>
    <property type="match status" value="1"/>
</dbReference>
<dbReference type="NCBIfam" id="TIGR03955">
    <property type="entry name" value="rSAM_HydG"/>
    <property type="match status" value="1"/>
</dbReference>
<dbReference type="GO" id="GO:0051539">
    <property type="term" value="F:4 iron, 4 sulfur cluster binding"/>
    <property type="evidence" value="ECO:0007669"/>
    <property type="project" value="UniProtKB-KW"/>
</dbReference>
<keyword evidence="5" id="KW-0408">Iron</keyword>
<evidence type="ECO:0000313" key="9">
    <source>
        <dbReference type="Proteomes" id="UP000242288"/>
    </source>
</evidence>